<dbReference type="PANTHER" id="PTHR16091">
    <property type="entry name" value="TTC17 PROTEIN"/>
    <property type="match status" value="1"/>
</dbReference>
<dbReference type="HOGENOM" id="CLU_043582_0_0_1"/>
<reference evidence="5" key="2">
    <citation type="submission" date="2010-05" db="EMBL/GenBank/DDBJ databases">
        <authorList>
            <person name="Almeida L.G."/>
            <person name="Nicolas M.F."/>
            <person name="Souza R.C."/>
            <person name="Vasconcelos A.T.R."/>
        </authorList>
    </citation>
    <scope>NUCLEOTIDE SEQUENCE</scope>
</reference>
<feature type="repeat" description="TPR" evidence="3">
    <location>
        <begin position="217"/>
        <end position="250"/>
    </location>
</feature>
<feature type="transmembrane region" description="Helical" evidence="4">
    <location>
        <begin position="12"/>
        <end position="30"/>
    </location>
</feature>
<proteinExistence type="predicted"/>
<dbReference type="FunFam" id="1.25.40.10:FF:001003">
    <property type="entry name" value="AGAP000499-PA"/>
    <property type="match status" value="1"/>
</dbReference>
<evidence type="ECO:0000256" key="4">
    <source>
        <dbReference type="SAM" id="Phobius"/>
    </source>
</evidence>
<dbReference type="VEuPathDB" id="VectorBase:ADAC008249"/>
<dbReference type="Pfam" id="PF14559">
    <property type="entry name" value="TPR_19"/>
    <property type="match status" value="1"/>
</dbReference>
<dbReference type="Pfam" id="PF07719">
    <property type="entry name" value="TPR_2"/>
    <property type="match status" value="1"/>
</dbReference>
<dbReference type="EnsemblMetazoa" id="ADAC008249-RA">
    <property type="protein sequence ID" value="ADAC008249-PA"/>
    <property type="gene ID" value="ADAC008249"/>
</dbReference>
<feature type="repeat" description="TPR" evidence="3">
    <location>
        <begin position="251"/>
        <end position="284"/>
    </location>
</feature>
<sequence>MSSIKMCERKVVLYYGLAYIVCMQIITTNSRTSTLWKLNSEEGKIICVTSLRDRQSKATFSDALESLYKDDENDAPLHFRSVQELVQNSFPNEDEDSTFHIITSTASSFRDNTWIRKSSGKHLLNVATSTSFGKRLKSETEVPGAESDELDCGKPVNFTYYDDLIGIAQRYNHPDVPEPEVAYLFLKKKGYKSFKNFNIDALERRLRKAKSEKPRSVQLYNQIGNFWRIKGNARLSIECFRRALAIAPSNAEVLLNLARVLFNLQYLDDAIHLTRRSLEVQPRDRSAWQQYFTLGEIFKAYGHFQEAVNHLRQALELYPQYEPIKKAIADVEHISTSSLHIFTIIIIVFLVMCVLYVILSSSDGNSNSQELDLKTARHFNRAMAMRSLKGFTQRSLKNRK</sequence>
<keyword evidence="2 3" id="KW-0802">TPR repeat</keyword>
<dbReference type="InterPro" id="IPR019734">
    <property type="entry name" value="TPR_rpt"/>
</dbReference>
<feature type="transmembrane region" description="Helical" evidence="4">
    <location>
        <begin position="339"/>
        <end position="359"/>
    </location>
</feature>
<reference evidence="5" key="3">
    <citation type="journal article" date="2013" name="Nucleic Acids Res.">
        <title>The genome of Anopheles darlingi, the main neotropical malaria vector.</title>
        <authorList>
            <person name="Marinotti O."/>
            <person name="Cerqueira G.C."/>
            <person name="de Almeida L.G."/>
            <person name="Ferro M.I."/>
            <person name="Loreto E.L."/>
            <person name="Zaha A."/>
            <person name="Teixeira S.M."/>
            <person name="Wespiser A.R."/>
            <person name="Almeida E Silva A."/>
            <person name="Schlindwein A.D."/>
            <person name="Pacheco A.C."/>
            <person name="Silva A.L."/>
            <person name="Graveley B.R."/>
            <person name="Walenz B.P."/>
            <person name="Lima Bde A."/>
            <person name="Ribeiro C.A."/>
            <person name="Nunes-Silva C.G."/>
            <person name="de Carvalho C.R."/>
            <person name="Soares C.M."/>
            <person name="de Menezes C.B."/>
            <person name="Matiolli C."/>
            <person name="Caffrey D."/>
            <person name="Araujo D.A."/>
            <person name="de Oliveira D.M."/>
            <person name="Golenbock D."/>
            <person name="Grisard E.C."/>
            <person name="Fantinatti-Garboggini F."/>
            <person name="de Carvalho F.M."/>
            <person name="Barcellos F.G."/>
            <person name="Prosdocimi F."/>
            <person name="May G."/>
            <person name="Azevedo Junior G.M."/>
            <person name="Guimaraes G.M."/>
            <person name="Goldman G.H."/>
            <person name="Padilha I.Q."/>
            <person name="Batista Jda S."/>
            <person name="Ferro J.A."/>
            <person name="Ribeiro J.M."/>
            <person name="Fietto J.L."/>
            <person name="Dabbas K.M."/>
            <person name="Cerdeira L."/>
            <person name="Agnez-Lima L.F."/>
            <person name="Brocchi M."/>
            <person name="de Carvalho M.O."/>
            <person name="Teixeira Mde M."/>
            <person name="Diniz Maia Mde M."/>
            <person name="Goldman M.H."/>
            <person name="Cruz Schneider M.P."/>
            <person name="Felipe M.S."/>
            <person name="Hungria M."/>
            <person name="Nicolas M.F."/>
            <person name="Pereira M."/>
            <person name="Montes M.A."/>
            <person name="Cantao M.E."/>
            <person name="Vincentz M."/>
            <person name="Rafael M.S."/>
            <person name="Silverman N."/>
            <person name="Stoco P.H."/>
            <person name="Souza R.C."/>
            <person name="Vicentini R."/>
            <person name="Gazzinelli R.T."/>
            <person name="Neves Rde O."/>
            <person name="Silva R."/>
            <person name="Astolfi-Filho S."/>
            <person name="Maciel T.E."/>
            <person name="Urmenyi T.P."/>
            <person name="Tadei W.P."/>
            <person name="Camargo E.P."/>
            <person name="de Vasconcelos A.T."/>
        </authorList>
    </citation>
    <scope>NUCLEOTIDE SEQUENCE</scope>
</reference>
<dbReference type="VEuPathDB" id="VectorBase:ADAR2_008568"/>
<dbReference type="InterPro" id="IPR011990">
    <property type="entry name" value="TPR-like_helical_dom_sf"/>
</dbReference>
<dbReference type="PROSITE" id="PS50005">
    <property type="entry name" value="TPR"/>
    <property type="match status" value="3"/>
</dbReference>
<name>W5J840_ANODA</name>
<dbReference type="eggNOG" id="KOG4507">
    <property type="taxonomic scope" value="Eukaryota"/>
</dbReference>
<dbReference type="InterPro" id="IPR052630">
    <property type="entry name" value="TTC17"/>
</dbReference>
<evidence type="ECO:0000313" key="5">
    <source>
        <dbReference type="EMBL" id="ETN60136.1"/>
    </source>
</evidence>
<dbReference type="AlphaFoldDB" id="W5J840"/>
<dbReference type="EMBL" id="ADMH02001968">
    <property type="protein sequence ID" value="ETN60136.1"/>
    <property type="molecule type" value="Genomic_DNA"/>
</dbReference>
<feature type="repeat" description="TPR" evidence="3">
    <location>
        <begin position="288"/>
        <end position="321"/>
    </location>
</feature>
<keyword evidence="4" id="KW-0812">Transmembrane</keyword>
<reference evidence="5 7" key="1">
    <citation type="journal article" date="2010" name="BMC Genomics">
        <title>Combination of measures distinguishes pre-miRNAs from other stem-loops in the genome of the newly sequenced Anopheles darlingi.</title>
        <authorList>
            <person name="Mendes N.D."/>
            <person name="Freitas A.T."/>
            <person name="Vasconcelos A.T."/>
            <person name="Sagot M.F."/>
        </authorList>
    </citation>
    <scope>NUCLEOTIDE SEQUENCE</scope>
</reference>
<evidence type="ECO:0000313" key="6">
    <source>
        <dbReference type="EnsemblMetazoa" id="ADAC008249-PA"/>
    </source>
</evidence>
<dbReference type="GO" id="GO:0005737">
    <property type="term" value="C:cytoplasm"/>
    <property type="evidence" value="ECO:0007669"/>
    <property type="project" value="TreeGrafter"/>
</dbReference>
<accession>W5J840</accession>
<gene>
    <name evidence="5" type="ORF">AND_008249</name>
</gene>
<evidence type="ECO:0000256" key="1">
    <source>
        <dbReference type="ARBA" id="ARBA00022737"/>
    </source>
</evidence>
<dbReference type="PROSITE" id="PS50293">
    <property type="entry name" value="TPR_REGION"/>
    <property type="match status" value="1"/>
</dbReference>
<evidence type="ECO:0000313" key="7">
    <source>
        <dbReference type="Proteomes" id="UP000000673"/>
    </source>
</evidence>
<evidence type="ECO:0000256" key="3">
    <source>
        <dbReference type="PROSITE-ProRule" id="PRU00339"/>
    </source>
</evidence>
<dbReference type="GO" id="GO:0030041">
    <property type="term" value="P:actin filament polymerization"/>
    <property type="evidence" value="ECO:0007669"/>
    <property type="project" value="TreeGrafter"/>
</dbReference>
<evidence type="ECO:0000256" key="2">
    <source>
        <dbReference type="ARBA" id="ARBA00022803"/>
    </source>
</evidence>
<protein>
    <submittedName>
        <fullName evidence="5 6">Uncharacterized protein</fullName>
    </submittedName>
</protein>
<dbReference type="PANTHER" id="PTHR16091:SF3">
    <property type="entry name" value="TETRATRICOPEPTIDE REPEAT PROTEIN 17"/>
    <property type="match status" value="1"/>
</dbReference>
<organism evidence="5">
    <name type="scientific">Anopheles darlingi</name>
    <name type="common">Mosquito</name>
    <dbReference type="NCBI Taxonomy" id="43151"/>
    <lineage>
        <taxon>Eukaryota</taxon>
        <taxon>Metazoa</taxon>
        <taxon>Ecdysozoa</taxon>
        <taxon>Arthropoda</taxon>
        <taxon>Hexapoda</taxon>
        <taxon>Insecta</taxon>
        <taxon>Pterygota</taxon>
        <taxon>Neoptera</taxon>
        <taxon>Endopterygota</taxon>
        <taxon>Diptera</taxon>
        <taxon>Nematocera</taxon>
        <taxon>Culicoidea</taxon>
        <taxon>Culicidae</taxon>
        <taxon>Anophelinae</taxon>
        <taxon>Anopheles</taxon>
    </lineage>
</organism>
<reference evidence="6" key="4">
    <citation type="submission" date="2015-06" db="UniProtKB">
        <authorList>
            <consortium name="EnsemblMetazoa"/>
        </authorList>
    </citation>
    <scope>IDENTIFICATION</scope>
</reference>
<dbReference type="SUPFAM" id="SSF48452">
    <property type="entry name" value="TPR-like"/>
    <property type="match status" value="1"/>
</dbReference>
<dbReference type="Proteomes" id="UP000000673">
    <property type="component" value="Unassembled WGS sequence"/>
</dbReference>
<dbReference type="GO" id="GO:0015629">
    <property type="term" value="C:actin cytoskeleton"/>
    <property type="evidence" value="ECO:0007669"/>
    <property type="project" value="TreeGrafter"/>
</dbReference>
<dbReference type="SMART" id="SM00028">
    <property type="entry name" value="TPR"/>
    <property type="match status" value="3"/>
</dbReference>
<dbReference type="OMA" id="GNTWTKH"/>
<keyword evidence="7" id="KW-1185">Reference proteome</keyword>
<dbReference type="Gene3D" id="1.25.40.10">
    <property type="entry name" value="Tetratricopeptide repeat domain"/>
    <property type="match status" value="1"/>
</dbReference>
<keyword evidence="1" id="KW-0677">Repeat</keyword>
<keyword evidence="4" id="KW-0472">Membrane</keyword>
<dbReference type="InterPro" id="IPR013105">
    <property type="entry name" value="TPR_2"/>
</dbReference>
<keyword evidence="4" id="KW-1133">Transmembrane helix</keyword>